<dbReference type="Pfam" id="PF11807">
    <property type="entry name" value="UstYa"/>
    <property type="match status" value="1"/>
</dbReference>
<evidence type="ECO:0000256" key="4">
    <source>
        <dbReference type="SAM" id="Phobius"/>
    </source>
</evidence>
<comment type="similarity">
    <text evidence="2">Belongs to the ustYa family.</text>
</comment>
<protein>
    <recommendedName>
        <fullName evidence="7">Tat pathway signal sequence</fullName>
    </recommendedName>
</protein>
<organism evidence="5 6">
    <name type="scientific">Colletotrichum sublineola</name>
    <name type="common">Sorghum anthracnose fungus</name>
    <dbReference type="NCBI Taxonomy" id="1173701"/>
    <lineage>
        <taxon>Eukaryota</taxon>
        <taxon>Fungi</taxon>
        <taxon>Dikarya</taxon>
        <taxon>Ascomycota</taxon>
        <taxon>Pezizomycotina</taxon>
        <taxon>Sordariomycetes</taxon>
        <taxon>Hypocreomycetidae</taxon>
        <taxon>Glomerellales</taxon>
        <taxon>Glomerellaceae</taxon>
        <taxon>Colletotrichum</taxon>
        <taxon>Colletotrichum graminicola species complex</taxon>
    </lineage>
</organism>
<evidence type="ECO:0000256" key="1">
    <source>
        <dbReference type="ARBA" id="ARBA00004685"/>
    </source>
</evidence>
<feature type="region of interest" description="Disordered" evidence="3">
    <location>
        <begin position="264"/>
        <end position="294"/>
    </location>
</feature>
<keyword evidence="4" id="KW-1133">Transmembrane helix</keyword>
<evidence type="ECO:0008006" key="7">
    <source>
        <dbReference type="Google" id="ProtNLM"/>
    </source>
</evidence>
<proteinExistence type="inferred from homology"/>
<dbReference type="GO" id="GO:0043386">
    <property type="term" value="P:mycotoxin biosynthetic process"/>
    <property type="evidence" value="ECO:0007669"/>
    <property type="project" value="InterPro"/>
</dbReference>
<dbReference type="Proteomes" id="UP000027238">
    <property type="component" value="Unassembled WGS sequence"/>
</dbReference>
<evidence type="ECO:0000313" key="6">
    <source>
        <dbReference type="Proteomes" id="UP000027238"/>
    </source>
</evidence>
<keyword evidence="4" id="KW-0472">Membrane</keyword>
<dbReference type="OrthoDB" id="3687641at2759"/>
<reference evidence="6" key="1">
    <citation type="journal article" date="2014" name="Genome Announc.">
        <title>Draft genome sequence of Colletotrichum sublineola, a destructive pathogen of cultivated sorghum.</title>
        <authorList>
            <person name="Baroncelli R."/>
            <person name="Sanz-Martin J.M."/>
            <person name="Rech G.E."/>
            <person name="Sukno S.A."/>
            <person name="Thon M.R."/>
        </authorList>
    </citation>
    <scope>NUCLEOTIDE SEQUENCE [LARGE SCALE GENOMIC DNA]</scope>
    <source>
        <strain evidence="6">TX430BB</strain>
    </source>
</reference>
<comment type="pathway">
    <text evidence="1">Mycotoxin biosynthesis.</text>
</comment>
<evidence type="ECO:0000313" key="5">
    <source>
        <dbReference type="EMBL" id="KDN72169.1"/>
    </source>
</evidence>
<evidence type="ECO:0000256" key="2">
    <source>
        <dbReference type="ARBA" id="ARBA00035112"/>
    </source>
</evidence>
<accession>A0A066XWX8</accession>
<keyword evidence="4" id="KW-0812">Transmembrane</keyword>
<dbReference type="InterPro" id="IPR021765">
    <property type="entry name" value="UstYa-like"/>
</dbReference>
<dbReference type="eggNOG" id="ENOG502RKCP">
    <property type="taxonomic scope" value="Eukaryota"/>
</dbReference>
<dbReference type="AlphaFoldDB" id="A0A066XWX8"/>
<dbReference type="HOGENOM" id="CLU_042941_0_2_1"/>
<dbReference type="EMBL" id="JMSE01000032">
    <property type="protein sequence ID" value="KDN72169.1"/>
    <property type="molecule type" value="Genomic_DNA"/>
</dbReference>
<feature type="transmembrane region" description="Helical" evidence="4">
    <location>
        <begin position="38"/>
        <end position="56"/>
    </location>
</feature>
<feature type="region of interest" description="Disordered" evidence="3">
    <location>
        <begin position="1"/>
        <end position="29"/>
    </location>
</feature>
<keyword evidence="6" id="KW-1185">Reference proteome</keyword>
<comment type="caution">
    <text evidence="5">The sequence shown here is derived from an EMBL/GenBank/DDBJ whole genome shotgun (WGS) entry which is preliminary data.</text>
</comment>
<evidence type="ECO:0000256" key="3">
    <source>
        <dbReference type="SAM" id="MobiDB-lite"/>
    </source>
</evidence>
<dbReference type="PANTHER" id="PTHR33365:SF4">
    <property type="entry name" value="CYCLOCHLOROTINE BIOSYNTHESIS PROTEIN O"/>
    <property type="match status" value="1"/>
</dbReference>
<sequence length="294" mass="33569">MWRKLRRDYESLPQSEGKGREINSQPTKGLNRRLSRSTIALGLTNLITLVALLSVINTAPSKDEIAKLCTRELSTTSPAFEAVRYKAPDHYNAEFRQTNKWRGPPGTHSNEIDIAWHEIELGAGGIRVTEEEVKLLNMTDSPEMPFHKIPEEQGGGYLAMLEVFHLLHCLNSLRMGLFYNYDHYKFLDEGVPDENIHSHFDHCIDMLRMNLQCQADVTPALFVDPLNNPLRRDALPNWSSMHTCRDFDAILDWNKHGPRSVRWRDAGANPSWDPTLEGAEEPFPPEGVEEGHHH</sequence>
<gene>
    <name evidence="5" type="ORF">CSUB01_10696</name>
</gene>
<name>A0A066XWX8_COLSU</name>
<dbReference type="OMA" id="AWHEIEL"/>
<dbReference type="PANTHER" id="PTHR33365">
    <property type="entry name" value="YALI0B05434P"/>
    <property type="match status" value="1"/>
</dbReference>